<dbReference type="EMBL" id="BONE01000041">
    <property type="protein sequence ID" value="GIF75296.1"/>
    <property type="molecule type" value="Genomic_DNA"/>
</dbReference>
<accession>A0ABQ4CVI2</accession>
<organism evidence="2 3">
    <name type="scientific">Asanoa siamensis</name>
    <dbReference type="NCBI Taxonomy" id="926357"/>
    <lineage>
        <taxon>Bacteria</taxon>
        <taxon>Bacillati</taxon>
        <taxon>Actinomycetota</taxon>
        <taxon>Actinomycetes</taxon>
        <taxon>Micromonosporales</taxon>
        <taxon>Micromonosporaceae</taxon>
        <taxon>Asanoa</taxon>
    </lineage>
</organism>
<comment type="caution">
    <text evidence="2">The sequence shown here is derived from an EMBL/GenBank/DDBJ whole genome shotgun (WGS) entry which is preliminary data.</text>
</comment>
<protein>
    <submittedName>
        <fullName evidence="2">Uncharacterized protein</fullName>
    </submittedName>
</protein>
<sequence length="106" mass="11770">MGLGVKLGLTAESSHHTVGSGGRPRNRNMRHKWPVDLVRDPANNIHRPFVEPRGLEPLTPTLPEAVSAELRRRGHAYDELRAALALLSAVIPRCSPLYLARNWHAV</sequence>
<proteinExistence type="predicted"/>
<name>A0ABQ4CVI2_9ACTN</name>
<gene>
    <name evidence="2" type="ORF">Asi02nite_48140</name>
</gene>
<keyword evidence="3" id="KW-1185">Reference proteome</keyword>
<reference evidence="2 3" key="1">
    <citation type="submission" date="2021-01" db="EMBL/GenBank/DDBJ databases">
        <title>Whole genome shotgun sequence of Asanoa siamensis NBRC 107932.</title>
        <authorList>
            <person name="Komaki H."/>
            <person name="Tamura T."/>
        </authorList>
    </citation>
    <scope>NUCLEOTIDE SEQUENCE [LARGE SCALE GENOMIC DNA]</scope>
    <source>
        <strain evidence="2 3">NBRC 107932</strain>
    </source>
</reference>
<evidence type="ECO:0000313" key="3">
    <source>
        <dbReference type="Proteomes" id="UP000604117"/>
    </source>
</evidence>
<dbReference type="Proteomes" id="UP000604117">
    <property type="component" value="Unassembled WGS sequence"/>
</dbReference>
<evidence type="ECO:0000313" key="2">
    <source>
        <dbReference type="EMBL" id="GIF75296.1"/>
    </source>
</evidence>
<feature type="region of interest" description="Disordered" evidence="1">
    <location>
        <begin position="1"/>
        <end position="30"/>
    </location>
</feature>
<evidence type="ECO:0000256" key="1">
    <source>
        <dbReference type="SAM" id="MobiDB-lite"/>
    </source>
</evidence>